<dbReference type="Proteomes" id="UP000292884">
    <property type="component" value="Unassembled WGS sequence"/>
</dbReference>
<feature type="domain" description="HTH lacI-type" evidence="4">
    <location>
        <begin position="5"/>
        <end position="59"/>
    </location>
</feature>
<dbReference type="SUPFAM" id="SSF47413">
    <property type="entry name" value="lambda repressor-like DNA-binding domains"/>
    <property type="match status" value="1"/>
</dbReference>
<evidence type="ECO:0000313" key="5">
    <source>
        <dbReference type="EMBL" id="TCC90204.1"/>
    </source>
</evidence>
<evidence type="ECO:0000256" key="1">
    <source>
        <dbReference type="ARBA" id="ARBA00023015"/>
    </source>
</evidence>
<dbReference type="Pfam" id="PF00356">
    <property type="entry name" value="LacI"/>
    <property type="match status" value="1"/>
</dbReference>
<dbReference type="EMBL" id="SJSK01000003">
    <property type="protein sequence ID" value="TCC90204.1"/>
    <property type="molecule type" value="Genomic_DNA"/>
</dbReference>
<reference evidence="5 6" key="1">
    <citation type="submission" date="2019-02" db="EMBL/GenBank/DDBJ databases">
        <title>Pedobacter sp. RP-1-13 sp. nov., isolated from Arctic soil.</title>
        <authorList>
            <person name="Dahal R.H."/>
        </authorList>
    </citation>
    <scope>NUCLEOTIDE SEQUENCE [LARGE SCALE GENOMIC DNA]</scope>
    <source>
        <strain evidence="5 6">RP-1-13</strain>
    </source>
</reference>
<dbReference type="GO" id="GO:0003700">
    <property type="term" value="F:DNA-binding transcription factor activity"/>
    <property type="evidence" value="ECO:0007669"/>
    <property type="project" value="TreeGrafter"/>
</dbReference>
<organism evidence="5 6">
    <name type="scientific">Pedobacter frigiditerrae</name>
    <dbReference type="NCBI Taxonomy" id="2530452"/>
    <lineage>
        <taxon>Bacteria</taxon>
        <taxon>Pseudomonadati</taxon>
        <taxon>Bacteroidota</taxon>
        <taxon>Sphingobacteriia</taxon>
        <taxon>Sphingobacteriales</taxon>
        <taxon>Sphingobacteriaceae</taxon>
        <taxon>Pedobacter</taxon>
    </lineage>
</organism>
<dbReference type="PANTHER" id="PTHR30146:SF109">
    <property type="entry name" value="HTH-TYPE TRANSCRIPTIONAL REGULATOR GALS"/>
    <property type="match status" value="1"/>
</dbReference>
<keyword evidence="6" id="KW-1185">Reference proteome</keyword>
<evidence type="ECO:0000259" key="4">
    <source>
        <dbReference type="PROSITE" id="PS50932"/>
    </source>
</evidence>
<comment type="caution">
    <text evidence="5">The sequence shown here is derived from an EMBL/GenBank/DDBJ whole genome shotgun (WGS) entry which is preliminary data.</text>
</comment>
<accession>A0A4R0MWA4</accession>
<keyword evidence="2" id="KW-0238">DNA-binding</keyword>
<dbReference type="PROSITE" id="PS50932">
    <property type="entry name" value="HTH_LACI_2"/>
    <property type="match status" value="1"/>
</dbReference>
<evidence type="ECO:0000313" key="6">
    <source>
        <dbReference type="Proteomes" id="UP000292884"/>
    </source>
</evidence>
<dbReference type="SUPFAM" id="SSF53822">
    <property type="entry name" value="Periplasmic binding protein-like I"/>
    <property type="match status" value="1"/>
</dbReference>
<keyword evidence="3" id="KW-0804">Transcription</keyword>
<dbReference type="InterPro" id="IPR001761">
    <property type="entry name" value="Peripla_BP/Lac1_sug-bd_dom"/>
</dbReference>
<dbReference type="AlphaFoldDB" id="A0A4R0MWA4"/>
<dbReference type="PANTHER" id="PTHR30146">
    <property type="entry name" value="LACI-RELATED TRANSCRIPTIONAL REPRESSOR"/>
    <property type="match status" value="1"/>
</dbReference>
<protein>
    <submittedName>
        <fullName evidence="5">LacI family transcriptional regulator</fullName>
    </submittedName>
</protein>
<evidence type="ECO:0000256" key="3">
    <source>
        <dbReference type="ARBA" id="ARBA00023163"/>
    </source>
</evidence>
<dbReference type="InterPro" id="IPR000843">
    <property type="entry name" value="HTH_LacI"/>
</dbReference>
<dbReference type="CDD" id="cd01392">
    <property type="entry name" value="HTH_LacI"/>
    <property type="match status" value="1"/>
</dbReference>
<dbReference type="Pfam" id="PF00532">
    <property type="entry name" value="Peripla_BP_1"/>
    <property type="match status" value="1"/>
</dbReference>
<sequence>MHKEVTIYDIAEKLSISASTVSRALNANSLVSKKTQQKIIAMATSMGYRSNTFAANLRMQRSNTIGLIVPRLNSYFMSEVISGIESVTNDAGYNLIISQSMENVDKEISNLKTMFNNRVDGLLVSVAAGSNGLTGFDIFRDRKIPVLFFDRAPHGLTVPSVTIDNENAAFLITQHLIEMGAKNIFHITGHQSVSVYKERTSGFKRALLAAGLPFNENQLIVTDLSEKAGIAAAKLIAELKGDGVFAANDSCAATCMNELKLQGFKIPQDVKFAGFNNDLISRNIDPALTTINYPGFEMGKVIAAKLLDHLSHKSDLHSSPLITMKSELVIRASSNYKP</sequence>
<dbReference type="RefSeq" id="WP_131553606.1">
    <property type="nucleotide sequence ID" value="NZ_SJSK01000003.1"/>
</dbReference>
<gene>
    <name evidence="5" type="ORF">EZ428_13060</name>
</gene>
<dbReference type="OrthoDB" id="9803256at2"/>
<proteinExistence type="predicted"/>
<dbReference type="InterPro" id="IPR028082">
    <property type="entry name" value="Peripla_BP_I"/>
</dbReference>
<dbReference type="Gene3D" id="3.40.50.2300">
    <property type="match status" value="2"/>
</dbReference>
<dbReference type="Gene3D" id="1.10.260.40">
    <property type="entry name" value="lambda repressor-like DNA-binding domains"/>
    <property type="match status" value="1"/>
</dbReference>
<evidence type="ECO:0000256" key="2">
    <source>
        <dbReference type="ARBA" id="ARBA00023125"/>
    </source>
</evidence>
<dbReference type="SMART" id="SM00354">
    <property type="entry name" value="HTH_LACI"/>
    <property type="match status" value="1"/>
</dbReference>
<dbReference type="InterPro" id="IPR010982">
    <property type="entry name" value="Lambda_DNA-bd_dom_sf"/>
</dbReference>
<keyword evidence="1" id="KW-0805">Transcription regulation</keyword>
<dbReference type="CDD" id="cd06267">
    <property type="entry name" value="PBP1_LacI_sugar_binding-like"/>
    <property type="match status" value="1"/>
</dbReference>
<dbReference type="GO" id="GO:0000976">
    <property type="term" value="F:transcription cis-regulatory region binding"/>
    <property type="evidence" value="ECO:0007669"/>
    <property type="project" value="TreeGrafter"/>
</dbReference>
<name>A0A4R0MWA4_9SPHI</name>